<dbReference type="KEGG" id="zdf:AN401_17180"/>
<dbReference type="AlphaFoldDB" id="A0A291HTE5"/>
<name>A0A291HTE5_9GAMM</name>
<dbReference type="EMBL" id="CP012621">
    <property type="protein sequence ID" value="ATG75369.1"/>
    <property type="molecule type" value="Genomic_DNA"/>
</dbReference>
<keyword evidence="2" id="KW-1185">Reference proteome</keyword>
<sequence>MCKNTQIERLIHSLFLIKQRKASEITLNRNAVIALLRVLHLVMHKKTSKIRLTPKATQELLTSLREARENLVSRTLNEDPQLFESLFKYENNENLLSLSFEREFSIFINDNLERFSNNVTDIEDEGTKHKLKIITEEFVSFKQSKTTSFIDSFFLDDKVKQIEKIFSIFDKEKNRFQEVNYMISKDQVIFEREFNRLLGEQNGLAK</sequence>
<proteinExistence type="predicted"/>
<dbReference type="RefSeq" id="WP_096780046.1">
    <property type="nucleotide sequence ID" value="NZ_CP012621.1"/>
</dbReference>
<protein>
    <submittedName>
        <fullName evidence="1">Uncharacterized protein</fullName>
    </submittedName>
</protein>
<gene>
    <name evidence="1" type="ORF">AN401_17180</name>
</gene>
<reference evidence="2" key="1">
    <citation type="submission" date="2015-09" db="EMBL/GenBank/DDBJ databases">
        <authorList>
            <person name="Shao Z."/>
            <person name="Wang L."/>
        </authorList>
    </citation>
    <scope>NUCLEOTIDE SEQUENCE [LARGE SCALE GENOMIC DNA]</scope>
    <source>
        <strain evidence="2">F13-1</strain>
    </source>
</reference>
<dbReference type="Proteomes" id="UP000217763">
    <property type="component" value="Chromosome"/>
</dbReference>
<evidence type="ECO:0000313" key="1">
    <source>
        <dbReference type="EMBL" id="ATG75369.1"/>
    </source>
</evidence>
<organism evidence="1 2">
    <name type="scientific">Zobellella denitrificans</name>
    <dbReference type="NCBI Taxonomy" id="347534"/>
    <lineage>
        <taxon>Bacteria</taxon>
        <taxon>Pseudomonadati</taxon>
        <taxon>Pseudomonadota</taxon>
        <taxon>Gammaproteobacteria</taxon>
        <taxon>Aeromonadales</taxon>
        <taxon>Aeromonadaceae</taxon>
        <taxon>Zobellella</taxon>
    </lineage>
</organism>
<accession>A0A291HTE5</accession>
<evidence type="ECO:0000313" key="2">
    <source>
        <dbReference type="Proteomes" id="UP000217763"/>
    </source>
</evidence>